<dbReference type="EMBL" id="JABSTU010000007">
    <property type="protein sequence ID" value="KAH8025160.1"/>
    <property type="molecule type" value="Genomic_DNA"/>
</dbReference>
<evidence type="ECO:0000313" key="4">
    <source>
        <dbReference type="Proteomes" id="UP000821866"/>
    </source>
</evidence>
<comment type="caution">
    <text evidence="3">The sequence shown here is derived from an EMBL/GenBank/DDBJ whole genome shotgun (WGS) entry which is preliminary data.</text>
</comment>
<dbReference type="AlphaFoldDB" id="A0A9J6DTG6"/>
<protein>
    <submittedName>
        <fullName evidence="3">Uncharacterized protein</fullName>
    </submittedName>
</protein>
<feature type="compositionally biased region" description="Polar residues" evidence="1">
    <location>
        <begin position="552"/>
        <end position="562"/>
    </location>
</feature>
<keyword evidence="2" id="KW-0812">Transmembrane</keyword>
<feature type="transmembrane region" description="Helical" evidence="2">
    <location>
        <begin position="266"/>
        <end position="287"/>
    </location>
</feature>
<gene>
    <name evidence="3" type="ORF">HPB51_004002</name>
</gene>
<evidence type="ECO:0000313" key="3">
    <source>
        <dbReference type="EMBL" id="KAH8025160.1"/>
    </source>
</evidence>
<feature type="compositionally biased region" description="Basic and acidic residues" evidence="1">
    <location>
        <begin position="568"/>
        <end position="577"/>
    </location>
</feature>
<proteinExistence type="predicted"/>
<reference evidence="3" key="2">
    <citation type="submission" date="2021-09" db="EMBL/GenBank/DDBJ databases">
        <authorList>
            <person name="Jia N."/>
            <person name="Wang J."/>
            <person name="Shi W."/>
            <person name="Du L."/>
            <person name="Sun Y."/>
            <person name="Zhan W."/>
            <person name="Jiang J."/>
            <person name="Wang Q."/>
            <person name="Zhang B."/>
            <person name="Ji P."/>
            <person name="Sakyi L.B."/>
            <person name="Cui X."/>
            <person name="Yuan T."/>
            <person name="Jiang B."/>
            <person name="Yang W."/>
            <person name="Lam T.T.-Y."/>
            <person name="Chang Q."/>
            <person name="Ding S."/>
            <person name="Wang X."/>
            <person name="Zhu J."/>
            <person name="Ruan X."/>
            <person name="Zhao L."/>
            <person name="Wei J."/>
            <person name="Que T."/>
            <person name="Du C."/>
            <person name="Cheng J."/>
            <person name="Dai P."/>
            <person name="Han X."/>
            <person name="Huang E."/>
            <person name="Gao Y."/>
            <person name="Liu J."/>
            <person name="Shao H."/>
            <person name="Ye R."/>
            <person name="Li L."/>
            <person name="Wei W."/>
            <person name="Wang X."/>
            <person name="Wang C."/>
            <person name="Huo Q."/>
            <person name="Li W."/>
            <person name="Guo W."/>
            <person name="Chen H."/>
            <person name="Chen S."/>
            <person name="Zhou L."/>
            <person name="Zhou L."/>
            <person name="Ni X."/>
            <person name="Tian J."/>
            <person name="Zhou Y."/>
            <person name="Sheng Y."/>
            <person name="Liu T."/>
            <person name="Pan Y."/>
            <person name="Xia L."/>
            <person name="Li J."/>
            <person name="Zhao F."/>
            <person name="Cao W."/>
        </authorList>
    </citation>
    <scope>NUCLEOTIDE SEQUENCE</scope>
    <source>
        <strain evidence="3">Rmic-2018</strain>
        <tissue evidence="3">Larvae</tissue>
    </source>
</reference>
<organism evidence="3 4">
    <name type="scientific">Rhipicephalus microplus</name>
    <name type="common">Cattle tick</name>
    <name type="synonym">Boophilus microplus</name>
    <dbReference type="NCBI Taxonomy" id="6941"/>
    <lineage>
        <taxon>Eukaryota</taxon>
        <taxon>Metazoa</taxon>
        <taxon>Ecdysozoa</taxon>
        <taxon>Arthropoda</taxon>
        <taxon>Chelicerata</taxon>
        <taxon>Arachnida</taxon>
        <taxon>Acari</taxon>
        <taxon>Parasitiformes</taxon>
        <taxon>Ixodida</taxon>
        <taxon>Ixodoidea</taxon>
        <taxon>Ixodidae</taxon>
        <taxon>Rhipicephalinae</taxon>
        <taxon>Rhipicephalus</taxon>
        <taxon>Boophilus</taxon>
    </lineage>
</organism>
<keyword evidence="2" id="KW-1133">Transmembrane helix</keyword>
<feature type="transmembrane region" description="Helical" evidence="2">
    <location>
        <begin position="328"/>
        <end position="348"/>
    </location>
</feature>
<feature type="region of interest" description="Disordered" evidence="1">
    <location>
        <begin position="552"/>
        <end position="577"/>
    </location>
</feature>
<sequence length="622" mass="69409">MANSKVSSSRPLLLYSSADTESLFEILKELPIPLKFLRTSVDDVTCELYGYIKGRPRICGIHYTGDYSLRRERLIYLIHPWNLLSDSLRSTLTIRLKGNLRDVLLLQSMPEADNVSELQSMPCSVVTFTSTYIEAPEDRFRHCEVRRFVNSSFLFTETKSGGIFPSGHHLRVIAPNRASTVAQSSHEPQASALMDAYAALNNSIDMTYAGTWRDVHSKRVDLHLSPVGSAVLYYSEMYAEAQYSPVPLCFFTSHKKVIALTFMDSWVSLVWLTAALISAGSVITLYIHIRFRLLFGNRNSTLSSRLFLFFAATFLGKSPPYSMKDALVYQNVATCVWMLGMVVLGNYVQGSITATRTTPATARTIDSFPQLFRMIEGGAICPCINEDWRSYFLDSYDKASLVRTAMWLKTWLSCNTGVSLKDGLITCYQRTQRGTHVALSVCTGDEAKIAFMWDLLPGDHYQSMVQAPAIHIFNPLRTISNMDTMNDDSVAEILGQEPSSLYEFLVSPSDAAPPPGATTLSFPSGSLVGRRGKTVGGAVDNETGDLVWMESGSSGVQKQVPGQNGRDWSQDDKQDMHRWDERRLVQKDPSDSAMARNVPNLVTREADRLVIVCSPCGRIMER</sequence>
<evidence type="ECO:0000256" key="1">
    <source>
        <dbReference type="SAM" id="MobiDB-lite"/>
    </source>
</evidence>
<keyword evidence="2" id="KW-0472">Membrane</keyword>
<feature type="transmembrane region" description="Helical" evidence="2">
    <location>
        <begin position="299"/>
        <end position="316"/>
    </location>
</feature>
<evidence type="ECO:0000256" key="2">
    <source>
        <dbReference type="SAM" id="Phobius"/>
    </source>
</evidence>
<accession>A0A9J6DTG6</accession>
<dbReference type="Proteomes" id="UP000821866">
    <property type="component" value="Unassembled WGS sequence"/>
</dbReference>
<reference evidence="3" key="1">
    <citation type="journal article" date="2020" name="Cell">
        <title>Large-Scale Comparative Analyses of Tick Genomes Elucidate Their Genetic Diversity and Vector Capacities.</title>
        <authorList>
            <consortium name="Tick Genome and Microbiome Consortium (TIGMIC)"/>
            <person name="Jia N."/>
            <person name="Wang J."/>
            <person name="Shi W."/>
            <person name="Du L."/>
            <person name="Sun Y."/>
            <person name="Zhan W."/>
            <person name="Jiang J.F."/>
            <person name="Wang Q."/>
            <person name="Zhang B."/>
            <person name="Ji P."/>
            <person name="Bell-Sakyi L."/>
            <person name="Cui X.M."/>
            <person name="Yuan T.T."/>
            <person name="Jiang B.G."/>
            <person name="Yang W.F."/>
            <person name="Lam T.T."/>
            <person name="Chang Q.C."/>
            <person name="Ding S.J."/>
            <person name="Wang X.J."/>
            <person name="Zhu J.G."/>
            <person name="Ruan X.D."/>
            <person name="Zhao L."/>
            <person name="Wei J.T."/>
            <person name="Ye R.Z."/>
            <person name="Que T.C."/>
            <person name="Du C.H."/>
            <person name="Zhou Y.H."/>
            <person name="Cheng J.X."/>
            <person name="Dai P.F."/>
            <person name="Guo W.B."/>
            <person name="Han X.H."/>
            <person name="Huang E.J."/>
            <person name="Li L.F."/>
            <person name="Wei W."/>
            <person name="Gao Y.C."/>
            <person name="Liu J.Z."/>
            <person name="Shao H.Z."/>
            <person name="Wang X."/>
            <person name="Wang C.C."/>
            <person name="Yang T.C."/>
            <person name="Huo Q.B."/>
            <person name="Li W."/>
            <person name="Chen H.Y."/>
            <person name="Chen S.E."/>
            <person name="Zhou L.G."/>
            <person name="Ni X.B."/>
            <person name="Tian J.H."/>
            <person name="Sheng Y."/>
            <person name="Liu T."/>
            <person name="Pan Y.S."/>
            <person name="Xia L.Y."/>
            <person name="Li J."/>
            <person name="Zhao F."/>
            <person name="Cao W.C."/>
        </authorList>
    </citation>
    <scope>NUCLEOTIDE SEQUENCE</scope>
    <source>
        <strain evidence="3">Rmic-2018</strain>
    </source>
</reference>
<name>A0A9J6DTG6_RHIMP</name>
<keyword evidence="4" id="KW-1185">Reference proteome</keyword>